<accession>A0A9N8Z135</accession>
<dbReference type="Gene3D" id="1.25.40.10">
    <property type="entry name" value="Tetratricopeptide repeat domain"/>
    <property type="match status" value="2"/>
</dbReference>
<keyword evidence="3" id="KW-0472">Membrane</keyword>
<dbReference type="Proteomes" id="UP000789572">
    <property type="component" value="Unassembled WGS sequence"/>
</dbReference>
<sequence>MTSQERLLPDHTKRQVLILHMPVNLRIKSRRKKALPQQVLPTDQLLTMTCICLIELLANELFKDAMEILKSIESSSKENARKSNEDESDISISSLLPLPVRVVVRVLLSLFSMSGQTTDDSRPKKSFPYQPLHPHLIAAVKLLSEAGLGLGHDDSLFTLAEMNFVRHRTRIIAIFHPRNLNQAFYYYKQLADRSGNATAQQMVGFMYATGIGVVQRDQAKALVYHTFAALGHDVAAEMTLGYRYYAGIGVSPNCEDSLFYYERVADKAVEYYRSGPPLGRQLPPLKLRLSDKDGGVYGEGASGSSLRPQLKPIDSATWNDILDYYRYLANNNDIKAQLGRLFYTGIREIPQDFSNAHNYLLKVARRVWPSDEGKEKLPAKPDVIRKAAKAAGLLGRLYWRGEGVAQDNNRALFWFWRGAKEHDSTSLACIGIMFLEGVRYKDEILVEQNFDKAKEFLTAASENDDSDADAQVYLGLLHLRNKDLANAKKRFEQAAEHAHFLAYYHLGQMYAKGLGAPKSCESAVILYKNVAERGDWLHSPFSAATEAYEAGDEETALLYFMLAAERGYEIAQANVAWLLDPGREWLISLYDEQGFLNKAKWKFRSSFTGDVVREKLALIYWTRAAIQGNLDAKVKRGDYYFNGIGTDIDYKKAKECYYEASSESAIAMWNLGWIHESGIGVTQDFDLAKRWYDRSLASNPAAYLPVTLSLLKLSAHRIWNYLNGGDNSIINSDDVDDSEILNEVRHRPKGQQREGVWDSEEEKLLKDYNKRNKGDDESGYSTESHDDHDYPEEKKQEEDVVETLMILAMCLLVGFLVYIRQLRWNQENNRARGQGRVDGNERNRDGRGHQNGGNRWIDRFANLAEFVQ</sequence>
<comment type="caution">
    <text evidence="4">The sequence shown here is derived from an EMBL/GenBank/DDBJ whole genome shotgun (WGS) entry which is preliminary data.</text>
</comment>
<dbReference type="PANTHER" id="PTHR11102:SF147">
    <property type="entry name" value="SEL1L ADAPTOR SUBUNIT OF ERAD E3 UBIQUITIN LIGASE"/>
    <property type="match status" value="1"/>
</dbReference>
<feature type="compositionally biased region" description="Basic and acidic residues" evidence="2">
    <location>
        <begin position="838"/>
        <end position="848"/>
    </location>
</feature>
<evidence type="ECO:0000256" key="3">
    <source>
        <dbReference type="SAM" id="Phobius"/>
    </source>
</evidence>
<protein>
    <submittedName>
        <fullName evidence="4">3628_t:CDS:1</fullName>
    </submittedName>
</protein>
<dbReference type="PANTHER" id="PTHR11102">
    <property type="entry name" value="SEL-1-LIKE PROTEIN"/>
    <property type="match status" value="1"/>
</dbReference>
<dbReference type="GO" id="GO:0005789">
    <property type="term" value="C:endoplasmic reticulum membrane"/>
    <property type="evidence" value="ECO:0007669"/>
    <property type="project" value="TreeGrafter"/>
</dbReference>
<evidence type="ECO:0000256" key="2">
    <source>
        <dbReference type="SAM" id="MobiDB-lite"/>
    </source>
</evidence>
<comment type="similarity">
    <text evidence="1">Belongs to the sel-1 family.</text>
</comment>
<feature type="region of interest" description="Disordered" evidence="2">
    <location>
        <begin position="831"/>
        <end position="853"/>
    </location>
</feature>
<dbReference type="OrthoDB" id="27934at2759"/>
<dbReference type="SUPFAM" id="SSF81901">
    <property type="entry name" value="HCP-like"/>
    <property type="match status" value="3"/>
</dbReference>
<dbReference type="GO" id="GO:0036503">
    <property type="term" value="P:ERAD pathway"/>
    <property type="evidence" value="ECO:0007669"/>
    <property type="project" value="TreeGrafter"/>
</dbReference>
<keyword evidence="5" id="KW-1185">Reference proteome</keyword>
<feature type="compositionally biased region" description="Basic and acidic residues" evidence="2">
    <location>
        <begin position="783"/>
        <end position="796"/>
    </location>
</feature>
<feature type="compositionally biased region" description="Basic and acidic residues" evidence="2">
    <location>
        <begin position="767"/>
        <end position="776"/>
    </location>
</feature>
<dbReference type="Pfam" id="PF08238">
    <property type="entry name" value="Sel1"/>
    <property type="match status" value="10"/>
</dbReference>
<name>A0A9N8Z135_9GLOM</name>
<dbReference type="SMART" id="SM00671">
    <property type="entry name" value="SEL1"/>
    <property type="match status" value="10"/>
</dbReference>
<feature type="transmembrane region" description="Helical" evidence="3">
    <location>
        <begin position="800"/>
        <end position="819"/>
    </location>
</feature>
<organism evidence="4 5">
    <name type="scientific">Paraglomus occultum</name>
    <dbReference type="NCBI Taxonomy" id="144539"/>
    <lineage>
        <taxon>Eukaryota</taxon>
        <taxon>Fungi</taxon>
        <taxon>Fungi incertae sedis</taxon>
        <taxon>Mucoromycota</taxon>
        <taxon>Glomeromycotina</taxon>
        <taxon>Glomeromycetes</taxon>
        <taxon>Paraglomerales</taxon>
        <taxon>Paraglomeraceae</taxon>
        <taxon>Paraglomus</taxon>
    </lineage>
</organism>
<dbReference type="AlphaFoldDB" id="A0A9N8Z135"/>
<proteinExistence type="inferred from homology"/>
<gene>
    <name evidence="4" type="ORF">POCULU_LOCUS711</name>
</gene>
<evidence type="ECO:0000313" key="4">
    <source>
        <dbReference type="EMBL" id="CAG8464095.1"/>
    </source>
</evidence>
<evidence type="ECO:0000256" key="1">
    <source>
        <dbReference type="ARBA" id="ARBA00038101"/>
    </source>
</evidence>
<dbReference type="EMBL" id="CAJVPJ010000041">
    <property type="protein sequence ID" value="CAG8464095.1"/>
    <property type="molecule type" value="Genomic_DNA"/>
</dbReference>
<keyword evidence="3" id="KW-0812">Transmembrane</keyword>
<reference evidence="4" key="1">
    <citation type="submission" date="2021-06" db="EMBL/GenBank/DDBJ databases">
        <authorList>
            <person name="Kallberg Y."/>
            <person name="Tangrot J."/>
            <person name="Rosling A."/>
        </authorList>
    </citation>
    <scope>NUCLEOTIDE SEQUENCE</scope>
    <source>
        <strain evidence="4">IA702</strain>
    </source>
</reference>
<dbReference type="InterPro" id="IPR011990">
    <property type="entry name" value="TPR-like_helical_dom_sf"/>
</dbReference>
<feature type="region of interest" description="Disordered" evidence="2">
    <location>
        <begin position="767"/>
        <end position="796"/>
    </location>
</feature>
<dbReference type="InterPro" id="IPR050767">
    <property type="entry name" value="Sel1_AlgK"/>
</dbReference>
<evidence type="ECO:0000313" key="5">
    <source>
        <dbReference type="Proteomes" id="UP000789572"/>
    </source>
</evidence>
<keyword evidence="3" id="KW-1133">Transmembrane helix</keyword>
<dbReference type="InterPro" id="IPR006597">
    <property type="entry name" value="Sel1-like"/>
</dbReference>